<gene>
    <name evidence="3" type="ORF">SNEC2469_LOCUS32262</name>
</gene>
<protein>
    <recommendedName>
        <fullName evidence="2">CRAL-TRIO domain-containing protein</fullName>
    </recommendedName>
</protein>
<evidence type="ECO:0000313" key="4">
    <source>
        <dbReference type="Proteomes" id="UP000601435"/>
    </source>
</evidence>
<name>A0A813BWZ4_9DINO</name>
<feature type="region of interest" description="Disordered" evidence="1">
    <location>
        <begin position="39"/>
        <end position="96"/>
    </location>
</feature>
<dbReference type="EMBL" id="CAJNJA010081140">
    <property type="protein sequence ID" value="CAE7929262.1"/>
    <property type="molecule type" value="Genomic_DNA"/>
</dbReference>
<feature type="region of interest" description="Disordered" evidence="1">
    <location>
        <begin position="671"/>
        <end position="717"/>
    </location>
</feature>
<dbReference type="PANTHER" id="PTHR46818">
    <property type="entry name" value="DOMAIN-CONTAINING PROTEIN, PUTATIVE-RELATED"/>
    <property type="match status" value="1"/>
</dbReference>
<organism evidence="3 4">
    <name type="scientific">Symbiodinium necroappetens</name>
    <dbReference type="NCBI Taxonomy" id="1628268"/>
    <lineage>
        <taxon>Eukaryota</taxon>
        <taxon>Sar</taxon>
        <taxon>Alveolata</taxon>
        <taxon>Dinophyceae</taxon>
        <taxon>Suessiales</taxon>
        <taxon>Symbiodiniaceae</taxon>
        <taxon>Symbiodinium</taxon>
    </lineage>
</organism>
<dbReference type="Pfam" id="PF00650">
    <property type="entry name" value="CRAL_TRIO"/>
    <property type="match status" value="1"/>
</dbReference>
<dbReference type="Gene3D" id="3.40.525.10">
    <property type="entry name" value="CRAL-TRIO lipid binding domain"/>
    <property type="match status" value="1"/>
</dbReference>
<sequence length="1209" mass="133575">MQVSDLGLARPVGSYAWQLNIAANLCSFARKRGWTAGQDVSKRIKPPAMSDPHIPEASSSPEAKDAEASDAVDAMESSDGSESDEESASPRARSSYVVDNESGVALLLETRCRHGASSTLVSAWRCGKLVWEHQIRGSVEHTTVAQGFVAFATRTALHLLSTVGGYALFPPMVLDSPVLQLDIRTGGFLLVLGCDSRLSVLDLRRDSKLGQGPGETPSKLLFLQTELRQLCEPMDLKSESLQLSPAGDLSLRLPDGQVLCFDRACTATLFEEAHAAPAIGGLVLAQALHEFTLPPEVVLFEPSANDIHRGGTPAPEGKPGISAEMRIRVSNRLIFLNVPLLDFEQKALESLHDALKDEKALAPLGDGVIPSYVRLHALRILQQSKLRVDKALSTIATHLEMRVQKMPVHEESVLNDLKSGMMYWHGRDRSCRPVLIWRMEKITKFDADRATRMILFILEFAVRYLMVPGRVENWVLIVDLAGCGLSMAAASSFRTVCRNVTRLLEEVYCGRNFTTKIFHMPSIVRAIVNSLIPEDKKSKVEFVADADIAKSMRQLCEANQLEEQYGGTAPNVREGGAFPFRFFPHCRGPRSGGSPPLPSLHDIVDRSFHEGFSLDLFEKAQAIWRPFIDRQPLTKTGAETVSKLLARIISPTDARKEQWLALQSTEAANKYATQHVSERPTEAPDVEPEPVSPTLSNADTRTADAAKSNELEAQKEKELEPLEPLDFDFSGSLVVQKEEAKVLPVIETEAKAAGYWERRDKSPVGCFVWSAVVRQKAAVPRAGSLSKSVYYCSESCQLLDWFEDHAACCQEDRGLSLREDAALLEEDPVQQATEVATAWEPDTDTPPRTPTLRPPSPPTADDFTPEDEAVELWRQALSKLSEELYNEDDLEDLADLEVLVASAEEMLSSGRPRCELVSFGPRPVLLTAPHCLALLRDGQSPHLVEKHTIEIASGCARFLNGSVLSWSALERRRTELLWRLSKRVNEERGRFDIRDGFLLDPRNRDPNFLATSELKKNAWFQQIRKLSEAWSLKFGMDLELLHVDVHGCQDPPNTPSHLTVGLGAMCFHAIDLGDADAYEDAICFGNAVCRELSQVLAKAQGLRPRAALVRLAAPGPEEENCAPRFSGAWRGGRHTQSQQAIKAGFSHAVQLELSKSLRAILATDEVLLSGFASALRAAWVQAKAAKIQRIKRQRWSGGRSANRQARTHT</sequence>
<feature type="compositionally biased region" description="Basic and acidic residues" evidence="1">
    <location>
        <begin position="701"/>
        <end position="717"/>
    </location>
</feature>
<dbReference type="InterPro" id="IPR036865">
    <property type="entry name" value="CRAL-TRIO_dom_sf"/>
</dbReference>
<feature type="compositionally biased region" description="Pro residues" evidence="1">
    <location>
        <begin position="847"/>
        <end position="858"/>
    </location>
</feature>
<dbReference type="AlphaFoldDB" id="A0A813BWZ4"/>
<keyword evidence="4" id="KW-1185">Reference proteome</keyword>
<dbReference type="PANTHER" id="PTHR46818:SF1">
    <property type="entry name" value="CHROMOSOME UNDETERMINED SCAFFOLD_125, WHOLE GENOME SHOTGUN SEQUENCE"/>
    <property type="match status" value="1"/>
</dbReference>
<accession>A0A813BWZ4</accession>
<evidence type="ECO:0000259" key="2">
    <source>
        <dbReference type="PROSITE" id="PS50191"/>
    </source>
</evidence>
<dbReference type="OrthoDB" id="7777654at2759"/>
<dbReference type="SMART" id="SM00516">
    <property type="entry name" value="SEC14"/>
    <property type="match status" value="1"/>
</dbReference>
<evidence type="ECO:0000256" key="1">
    <source>
        <dbReference type="SAM" id="MobiDB-lite"/>
    </source>
</evidence>
<dbReference type="InterPro" id="IPR001251">
    <property type="entry name" value="CRAL-TRIO_dom"/>
</dbReference>
<dbReference type="CDD" id="cd00170">
    <property type="entry name" value="SEC14"/>
    <property type="match status" value="1"/>
</dbReference>
<feature type="domain" description="CRAL-TRIO" evidence="2">
    <location>
        <begin position="410"/>
        <end position="573"/>
    </location>
</feature>
<evidence type="ECO:0000313" key="3">
    <source>
        <dbReference type="EMBL" id="CAE7929262.1"/>
    </source>
</evidence>
<dbReference type="SUPFAM" id="SSF52087">
    <property type="entry name" value="CRAL/TRIO domain"/>
    <property type="match status" value="1"/>
</dbReference>
<feature type="region of interest" description="Disordered" evidence="1">
    <location>
        <begin position="839"/>
        <end position="864"/>
    </location>
</feature>
<dbReference type="PROSITE" id="PS50191">
    <property type="entry name" value="CRAL_TRIO"/>
    <property type="match status" value="1"/>
</dbReference>
<dbReference type="Proteomes" id="UP000601435">
    <property type="component" value="Unassembled WGS sequence"/>
</dbReference>
<proteinExistence type="predicted"/>
<reference evidence="3" key="1">
    <citation type="submission" date="2021-02" db="EMBL/GenBank/DDBJ databases">
        <authorList>
            <person name="Dougan E. K."/>
            <person name="Rhodes N."/>
            <person name="Thang M."/>
            <person name="Chan C."/>
        </authorList>
    </citation>
    <scope>NUCLEOTIDE SEQUENCE</scope>
</reference>
<comment type="caution">
    <text evidence="3">The sequence shown here is derived from an EMBL/GenBank/DDBJ whole genome shotgun (WGS) entry which is preliminary data.</text>
</comment>